<gene>
    <name evidence="2" type="ORF">BOTNAR_0290g00180</name>
</gene>
<evidence type="ECO:0000313" key="2">
    <source>
        <dbReference type="EMBL" id="TGO53656.1"/>
    </source>
</evidence>
<accession>A0A4Z1HX65</accession>
<dbReference type="AlphaFoldDB" id="A0A4Z1HX65"/>
<dbReference type="OrthoDB" id="3540136at2759"/>
<feature type="compositionally biased region" description="Basic and acidic residues" evidence="1">
    <location>
        <begin position="74"/>
        <end position="83"/>
    </location>
</feature>
<dbReference type="EMBL" id="PQXJ01000290">
    <property type="protein sequence ID" value="TGO53656.1"/>
    <property type="molecule type" value="Genomic_DNA"/>
</dbReference>
<sequence>MSSSDSKYCKQRITERGAECGRAIPLSNTMCYECFRRIDAAYTAWGQSLENRPAKYKRPRGAGKKAAPSSNERQVSRDTKEISKTNPGPQELLQPSDHRRKTNGDKGNSRR</sequence>
<feature type="region of interest" description="Disordered" evidence="1">
    <location>
        <begin position="46"/>
        <end position="111"/>
    </location>
</feature>
<keyword evidence="3" id="KW-1185">Reference proteome</keyword>
<dbReference type="Proteomes" id="UP000297452">
    <property type="component" value="Unassembled WGS sequence"/>
</dbReference>
<feature type="compositionally biased region" description="Basic residues" evidence="1">
    <location>
        <begin position="54"/>
        <end position="63"/>
    </location>
</feature>
<organism evidence="2 3">
    <name type="scientific">Botryotinia narcissicola</name>
    <dbReference type="NCBI Taxonomy" id="278944"/>
    <lineage>
        <taxon>Eukaryota</taxon>
        <taxon>Fungi</taxon>
        <taxon>Dikarya</taxon>
        <taxon>Ascomycota</taxon>
        <taxon>Pezizomycotina</taxon>
        <taxon>Leotiomycetes</taxon>
        <taxon>Helotiales</taxon>
        <taxon>Sclerotiniaceae</taxon>
        <taxon>Botryotinia</taxon>
    </lineage>
</organism>
<comment type="caution">
    <text evidence="2">The sequence shown here is derived from an EMBL/GenBank/DDBJ whole genome shotgun (WGS) entry which is preliminary data.</text>
</comment>
<protein>
    <submittedName>
        <fullName evidence="2">Uncharacterized protein</fullName>
    </submittedName>
</protein>
<proteinExistence type="predicted"/>
<feature type="compositionally biased region" description="Basic and acidic residues" evidence="1">
    <location>
        <begin position="102"/>
        <end position="111"/>
    </location>
</feature>
<evidence type="ECO:0000256" key="1">
    <source>
        <dbReference type="SAM" id="MobiDB-lite"/>
    </source>
</evidence>
<name>A0A4Z1HX65_9HELO</name>
<reference evidence="2 3" key="1">
    <citation type="submission" date="2017-12" db="EMBL/GenBank/DDBJ databases">
        <title>Comparative genomics of Botrytis spp.</title>
        <authorList>
            <person name="Valero-Jimenez C.A."/>
            <person name="Tapia P."/>
            <person name="Veloso J."/>
            <person name="Silva-Moreno E."/>
            <person name="Staats M."/>
            <person name="Valdes J.H."/>
            <person name="Van Kan J.A.L."/>
        </authorList>
    </citation>
    <scope>NUCLEOTIDE SEQUENCE [LARGE SCALE GENOMIC DNA]</scope>
    <source>
        <strain evidence="2 3">MUCL2120</strain>
    </source>
</reference>
<evidence type="ECO:0000313" key="3">
    <source>
        <dbReference type="Proteomes" id="UP000297452"/>
    </source>
</evidence>